<dbReference type="EMBL" id="FYEK01000002">
    <property type="protein sequence ID" value="SNB49248.1"/>
    <property type="molecule type" value="Genomic_DNA"/>
</dbReference>
<evidence type="ECO:0000256" key="2">
    <source>
        <dbReference type="SAM" id="Phobius"/>
    </source>
</evidence>
<feature type="transmembrane region" description="Helical" evidence="2">
    <location>
        <begin position="119"/>
        <end position="135"/>
    </location>
</feature>
<keyword evidence="2" id="KW-1133">Transmembrane helix</keyword>
<dbReference type="Proteomes" id="UP000197025">
    <property type="component" value="Unassembled WGS sequence"/>
</dbReference>
<sequence>MKERGLVLLLLGMVFLALPMARPGLPPTHDGIIHAYRVVEMARLWQAGVFYPRWAPDLAFGLGYPLFHYNAPLFPWLATVGVWAGLATEDAIKLVLIGAAALGSVGVYGLARWWGLSEGGAAIAGLAYAYAPFRVRELYWQGDFPQYLALSVLPWVLWATGAYIHRGGWPCGGGAGAAYGLLLLSHNITAMLGTPVILGHGLLVIVTKGHPARGVVRLARSLALGLGLAAFFAVPALMDRPLVHLDRLTQGEYDFRKHFIGLGEIFSMPPLRDDRLGNRREFLTLGLPLVLLAMPALGEMVARHRHRALALGCAVGLAAMIGMMTSASRPLWEAVPLLAFAEFPWRWLGLAALPLALLIGLAAEIGMARWPLLIPLGFSWTLILSANGLMHNGGTWIPLRDAGLRDLHRYERDHRYPGLTSIGELFPRWVEGEIEGSPLEEAYRRGEEPSRLDERSLPPGAWSTPLDRSPLDQRYWVHLPMTAPVRFYTLAFPGWEVRVDGRRVPTWAEAGTGWLWAEVPAGAHEITLRFRPLWWWRFLEGFSLGLWGMVIARGGWGLRALRIPSIWIHRPWTLTERSLAVSFLLGALLRFPDQLWSLTRVPLDRPEGPAAYLQVDYQRQIRLLGYQLDPSIAFPGGEARLTLWWRALTPISDQYSVYVHAMPWEDPATLAFQSDHMHPAEIPTNAWDPQRIYRDEHRLRIPLQAHPGVYRLRVGLYHRLEPTRRLQVDETGADGLDLPLAFVVARPVLPLPRPIAFSGKIRLLGAETPAALPAGQPWTLWLSFEALAPLDADYTLFVHIVDAAGQLRAQRDLYQPTRHWPVGASIPVEVPLPGLSQPGRYTIRVGWYRWPSMEHLLPDPQPEQGLYGILPISLEVGGP</sequence>
<keyword evidence="2" id="KW-0812">Transmembrane</keyword>
<dbReference type="InterPro" id="IPR018776">
    <property type="entry name" value="Membrane_prot_PTPS-rel_domain"/>
</dbReference>
<evidence type="ECO:0000313" key="4">
    <source>
        <dbReference type="EMBL" id="SNB49248.1"/>
    </source>
</evidence>
<dbReference type="AlphaFoldDB" id="A0A212PQZ1"/>
<dbReference type="RefSeq" id="WP_088569778.1">
    <property type="nucleotide sequence ID" value="NZ_FYEK01000002.1"/>
</dbReference>
<evidence type="ECO:0000259" key="3">
    <source>
        <dbReference type="Pfam" id="PF10131"/>
    </source>
</evidence>
<evidence type="ECO:0000256" key="1">
    <source>
        <dbReference type="SAM" id="MobiDB-lite"/>
    </source>
</evidence>
<protein>
    <submittedName>
        <fullName evidence="4">6-pyruvoyl-tetrahydropterin synthase related domain membrane protein</fullName>
    </submittedName>
</protein>
<gene>
    <name evidence="4" type="ORF">SAMN02746019_00029180</name>
</gene>
<feature type="transmembrane region" description="Helical" evidence="2">
    <location>
        <begin position="177"/>
        <end position="206"/>
    </location>
</feature>
<keyword evidence="2" id="KW-0472">Membrane</keyword>
<dbReference type="Pfam" id="PF10131">
    <property type="entry name" value="PTPS_related"/>
    <property type="match status" value="1"/>
</dbReference>
<feature type="transmembrane region" description="Helical" evidence="2">
    <location>
        <begin position="282"/>
        <end position="301"/>
    </location>
</feature>
<proteinExistence type="predicted"/>
<keyword evidence="5" id="KW-1185">Reference proteome</keyword>
<feature type="transmembrane region" description="Helical" evidence="2">
    <location>
        <begin position="345"/>
        <end position="363"/>
    </location>
</feature>
<feature type="transmembrane region" description="Helical" evidence="2">
    <location>
        <begin position="94"/>
        <end position="113"/>
    </location>
</feature>
<feature type="transmembrane region" description="Helical" evidence="2">
    <location>
        <begin position="308"/>
        <end position="325"/>
    </location>
</feature>
<dbReference type="InParanoid" id="A0A212PQZ1"/>
<feature type="compositionally biased region" description="Basic and acidic residues" evidence="1">
    <location>
        <begin position="442"/>
        <end position="456"/>
    </location>
</feature>
<feature type="transmembrane region" description="Helical" evidence="2">
    <location>
        <begin position="147"/>
        <end position="165"/>
    </location>
</feature>
<feature type="transmembrane region" description="Helical" evidence="2">
    <location>
        <begin position="218"/>
        <end position="238"/>
    </location>
</feature>
<feature type="transmembrane region" description="Helical" evidence="2">
    <location>
        <begin position="370"/>
        <end position="390"/>
    </location>
</feature>
<accession>A0A212PQZ1</accession>
<reference evidence="5" key="1">
    <citation type="submission" date="2017-06" db="EMBL/GenBank/DDBJ databases">
        <authorList>
            <person name="Varghese N."/>
            <person name="Submissions S."/>
        </authorList>
    </citation>
    <scope>NUCLEOTIDE SEQUENCE [LARGE SCALE GENOMIC DNA]</scope>
    <source>
        <strain evidence="5">JAD2</strain>
    </source>
</reference>
<dbReference type="OrthoDB" id="159456at2"/>
<name>A0A212PQZ1_9CHLR</name>
<evidence type="ECO:0000313" key="5">
    <source>
        <dbReference type="Proteomes" id="UP000197025"/>
    </source>
</evidence>
<organism evidence="4 5">
    <name type="scientific">Thermoflexus hugenholtzii JAD2</name>
    <dbReference type="NCBI Taxonomy" id="877466"/>
    <lineage>
        <taxon>Bacteria</taxon>
        <taxon>Bacillati</taxon>
        <taxon>Chloroflexota</taxon>
        <taxon>Thermoflexia</taxon>
        <taxon>Thermoflexales</taxon>
        <taxon>Thermoflexaceae</taxon>
        <taxon>Thermoflexus</taxon>
    </lineage>
</organism>
<feature type="region of interest" description="Disordered" evidence="1">
    <location>
        <begin position="442"/>
        <end position="464"/>
    </location>
</feature>
<feature type="domain" description="Membrane protein 6-pyruvoyl-tetrahydropterin synthase-related" evidence="3">
    <location>
        <begin position="90"/>
        <end position="378"/>
    </location>
</feature>
<feature type="transmembrane region" description="Helical" evidence="2">
    <location>
        <begin position="66"/>
        <end position="87"/>
    </location>
</feature>